<gene>
    <name evidence="1" type="ORF">EZS28_035514</name>
</gene>
<evidence type="ECO:0000313" key="2">
    <source>
        <dbReference type="Proteomes" id="UP000324800"/>
    </source>
</evidence>
<evidence type="ECO:0000313" key="1">
    <source>
        <dbReference type="EMBL" id="KAA6368960.1"/>
    </source>
</evidence>
<organism evidence="1 2">
    <name type="scientific">Streblomastix strix</name>
    <dbReference type="NCBI Taxonomy" id="222440"/>
    <lineage>
        <taxon>Eukaryota</taxon>
        <taxon>Metamonada</taxon>
        <taxon>Preaxostyla</taxon>
        <taxon>Oxymonadida</taxon>
        <taxon>Streblomastigidae</taxon>
        <taxon>Streblomastix</taxon>
    </lineage>
</organism>
<comment type="caution">
    <text evidence="1">The sequence shown here is derived from an EMBL/GenBank/DDBJ whole genome shotgun (WGS) entry which is preliminary data.</text>
</comment>
<protein>
    <submittedName>
        <fullName evidence="1">Uncharacterized protein</fullName>
    </submittedName>
</protein>
<proteinExistence type="predicted"/>
<dbReference type="EMBL" id="SNRW01016834">
    <property type="protein sequence ID" value="KAA6368960.1"/>
    <property type="molecule type" value="Genomic_DNA"/>
</dbReference>
<dbReference type="InterPro" id="IPR001680">
    <property type="entry name" value="WD40_rpt"/>
</dbReference>
<accession>A0A5J4UFX2</accession>
<dbReference type="InterPro" id="IPR036322">
    <property type="entry name" value="WD40_repeat_dom_sf"/>
</dbReference>
<dbReference type="SUPFAM" id="SSF50978">
    <property type="entry name" value="WD40 repeat-like"/>
    <property type="match status" value="1"/>
</dbReference>
<dbReference type="Proteomes" id="UP000324800">
    <property type="component" value="Unassembled WGS sequence"/>
</dbReference>
<sequence>MMSEYHKINGKLKQNIHFSTSPIWSLAVSWESTLLAAGGEDSLLVLFDIRYACHLPSILLNTQSKIKISGPSTSTNDKPGTSIEREITYNWLLPKNPLRNANPNSLSECIVVQYEIGHMKSKSNNQEELKRKTEIEGHSINSILKVFYTKDLVIKQLHFTLTNTLLVAGTNKVREK</sequence>
<dbReference type="AlphaFoldDB" id="A0A5J4UFX2"/>
<dbReference type="SMART" id="SM00320">
    <property type="entry name" value="WD40"/>
    <property type="match status" value="1"/>
</dbReference>
<name>A0A5J4UFX2_9EUKA</name>
<reference evidence="1 2" key="1">
    <citation type="submission" date="2019-03" db="EMBL/GenBank/DDBJ databases">
        <title>Single cell metagenomics reveals metabolic interactions within the superorganism composed of flagellate Streblomastix strix and complex community of Bacteroidetes bacteria on its surface.</title>
        <authorList>
            <person name="Treitli S.C."/>
            <person name="Kolisko M."/>
            <person name="Husnik F."/>
            <person name="Keeling P."/>
            <person name="Hampl V."/>
        </authorList>
    </citation>
    <scope>NUCLEOTIDE SEQUENCE [LARGE SCALE GENOMIC DNA]</scope>
    <source>
        <strain evidence="1">ST1C</strain>
    </source>
</reference>